<dbReference type="Pfam" id="PF13624">
    <property type="entry name" value="SurA_N_3"/>
    <property type="match status" value="1"/>
</dbReference>
<protein>
    <recommendedName>
        <fullName evidence="2">peptidylprolyl isomerase</fullName>
        <ecNumber evidence="2">5.2.1.8</ecNumber>
    </recommendedName>
</protein>
<keyword evidence="6" id="KW-1133">Transmembrane helix</keyword>
<dbReference type="EC" id="5.2.1.8" evidence="2"/>
<dbReference type="AlphaFoldDB" id="A0A1J4RT72"/>
<keyword evidence="6" id="KW-0472">Membrane</keyword>
<evidence type="ECO:0000256" key="2">
    <source>
        <dbReference type="ARBA" id="ARBA00013194"/>
    </source>
</evidence>
<keyword evidence="5" id="KW-0413">Isomerase</keyword>
<evidence type="ECO:0000256" key="3">
    <source>
        <dbReference type="ARBA" id="ARBA00022729"/>
    </source>
</evidence>
<dbReference type="PANTHER" id="PTHR47245:SF1">
    <property type="entry name" value="FOLDASE PROTEIN PRSA"/>
    <property type="match status" value="1"/>
</dbReference>
<evidence type="ECO:0000256" key="1">
    <source>
        <dbReference type="ARBA" id="ARBA00000971"/>
    </source>
</evidence>
<keyword evidence="3" id="KW-0732">Signal</keyword>
<dbReference type="InterPro" id="IPR050245">
    <property type="entry name" value="PrsA_foldase"/>
</dbReference>
<comment type="catalytic activity">
    <reaction evidence="1">
        <text>[protein]-peptidylproline (omega=180) = [protein]-peptidylproline (omega=0)</text>
        <dbReference type="Rhea" id="RHEA:16237"/>
        <dbReference type="Rhea" id="RHEA-COMP:10747"/>
        <dbReference type="Rhea" id="RHEA-COMP:10748"/>
        <dbReference type="ChEBI" id="CHEBI:83833"/>
        <dbReference type="ChEBI" id="CHEBI:83834"/>
        <dbReference type="EC" id="5.2.1.8"/>
    </reaction>
</comment>
<reference evidence="7 8" key="1">
    <citation type="journal article" date="2016" name="Environ. Microbiol.">
        <title>Genomic resolution of a cold subsurface aquifer community provides metabolic insights for novel microbes adapted to high CO concentrations.</title>
        <authorList>
            <person name="Probst A.J."/>
            <person name="Castelle C.J."/>
            <person name="Singh A."/>
            <person name="Brown C.T."/>
            <person name="Anantharaman K."/>
            <person name="Sharon I."/>
            <person name="Hug L.A."/>
            <person name="Burstein D."/>
            <person name="Emerson J.B."/>
            <person name="Thomas B.C."/>
            <person name="Banfield J.F."/>
        </authorList>
    </citation>
    <scope>NUCLEOTIDE SEQUENCE [LARGE SCALE GENOMIC DNA]</scope>
    <source>
        <strain evidence="7">CG1_02_47_37</strain>
    </source>
</reference>
<name>A0A1J4RT72_9BACT</name>
<accession>A0A1J4RT72</accession>
<organism evidence="7 8">
    <name type="scientific">Candidatus Beckwithbacteria bacterium CG1_02_47_37</name>
    <dbReference type="NCBI Taxonomy" id="1805034"/>
    <lineage>
        <taxon>Bacteria</taxon>
        <taxon>Candidatus Beckwithiibacteriota</taxon>
    </lineage>
</organism>
<dbReference type="GO" id="GO:0003755">
    <property type="term" value="F:peptidyl-prolyl cis-trans isomerase activity"/>
    <property type="evidence" value="ECO:0007669"/>
    <property type="project" value="UniProtKB-KW"/>
</dbReference>
<evidence type="ECO:0000313" key="8">
    <source>
        <dbReference type="Proteomes" id="UP000183144"/>
    </source>
</evidence>
<gene>
    <name evidence="7" type="ORF">AUJ59_02385</name>
</gene>
<evidence type="ECO:0000256" key="5">
    <source>
        <dbReference type="ARBA" id="ARBA00023235"/>
    </source>
</evidence>
<evidence type="ECO:0000313" key="7">
    <source>
        <dbReference type="EMBL" id="OIN89149.1"/>
    </source>
</evidence>
<dbReference type="STRING" id="1805034.AUJ59_02385"/>
<dbReference type="Proteomes" id="UP000183144">
    <property type="component" value="Unassembled WGS sequence"/>
</dbReference>
<evidence type="ECO:0000256" key="6">
    <source>
        <dbReference type="SAM" id="Phobius"/>
    </source>
</evidence>
<keyword evidence="6" id="KW-0812">Transmembrane</keyword>
<dbReference type="Gene3D" id="1.10.4030.10">
    <property type="entry name" value="Porin chaperone SurA, peptide-binding domain"/>
    <property type="match status" value="1"/>
</dbReference>
<sequence>MKQIKVNSKRRLIIIAAIVIGLAGLLFYFKNQFVIAWVNGRPITRFTYNQELQKLAKNQAIDSLLTKKLILAEAAKNKIAVKQEEIDSAIKDIDERTKAQGTNLDELLLAQGITRQALQEEIRLQKLLEKLVGEITLDEELITTYFNDNQTTLFKDKKLEEVKEEIKTQLSQQELINKIQELIARLQAEAKVVNWL</sequence>
<dbReference type="SUPFAM" id="SSF109998">
    <property type="entry name" value="Triger factor/SurA peptide-binding domain-like"/>
    <property type="match status" value="1"/>
</dbReference>
<proteinExistence type="predicted"/>
<feature type="transmembrane region" description="Helical" evidence="6">
    <location>
        <begin position="12"/>
        <end position="29"/>
    </location>
</feature>
<evidence type="ECO:0000256" key="4">
    <source>
        <dbReference type="ARBA" id="ARBA00023110"/>
    </source>
</evidence>
<comment type="caution">
    <text evidence="7">The sequence shown here is derived from an EMBL/GenBank/DDBJ whole genome shotgun (WGS) entry which is preliminary data.</text>
</comment>
<dbReference type="InterPro" id="IPR027304">
    <property type="entry name" value="Trigger_fact/SurA_dom_sf"/>
</dbReference>
<keyword evidence="4" id="KW-0697">Rotamase</keyword>
<dbReference type="PANTHER" id="PTHR47245">
    <property type="entry name" value="PEPTIDYLPROLYL ISOMERASE"/>
    <property type="match status" value="1"/>
</dbReference>
<dbReference type="EMBL" id="MNUI01000041">
    <property type="protein sequence ID" value="OIN89149.1"/>
    <property type="molecule type" value="Genomic_DNA"/>
</dbReference>